<dbReference type="Proteomes" id="UP000199555">
    <property type="component" value="Unassembled WGS sequence"/>
</dbReference>
<reference evidence="2" key="1">
    <citation type="submission" date="2016-10" db="EMBL/GenBank/DDBJ databases">
        <authorList>
            <person name="Varghese N."/>
            <person name="Submissions S."/>
        </authorList>
    </citation>
    <scope>NUCLEOTIDE SEQUENCE [LARGE SCALE GENOMIC DNA]</scope>
    <source>
        <strain evidence="2">CGMCC 1.7655</strain>
    </source>
</reference>
<evidence type="ECO:0000313" key="1">
    <source>
        <dbReference type="EMBL" id="SDK62456.1"/>
    </source>
</evidence>
<dbReference type="EMBL" id="FNGE01000002">
    <property type="protein sequence ID" value="SDK62456.1"/>
    <property type="molecule type" value="Genomic_DNA"/>
</dbReference>
<proteinExistence type="predicted"/>
<dbReference type="RefSeq" id="WP_090752206.1">
    <property type="nucleotide sequence ID" value="NZ_FNGE01000002.1"/>
</dbReference>
<organism evidence="1 2">
    <name type="scientific">Paracoccus chinensis</name>
    <dbReference type="NCBI Taxonomy" id="525640"/>
    <lineage>
        <taxon>Bacteria</taxon>
        <taxon>Pseudomonadati</taxon>
        <taxon>Pseudomonadota</taxon>
        <taxon>Alphaproteobacteria</taxon>
        <taxon>Rhodobacterales</taxon>
        <taxon>Paracoccaceae</taxon>
        <taxon>Paracoccus</taxon>
    </lineage>
</organism>
<sequence>METNQRARANSARLPAVLTQSEWDELHDALELALDALGDGPADVDMLYLVNCMIHQRVALRLTHLKARANGRPC</sequence>
<dbReference type="AlphaFoldDB" id="A0A1G9DF01"/>
<dbReference type="STRING" id="525640.SAMN04487971_10234"/>
<protein>
    <submittedName>
        <fullName evidence="1">Uncharacterized protein</fullName>
    </submittedName>
</protein>
<accession>A0A1G9DF01</accession>
<gene>
    <name evidence="1" type="ORF">SAMN04487971_10234</name>
</gene>
<name>A0A1G9DF01_9RHOB</name>
<keyword evidence="2" id="KW-1185">Reference proteome</keyword>
<evidence type="ECO:0000313" key="2">
    <source>
        <dbReference type="Proteomes" id="UP000199555"/>
    </source>
</evidence>